<dbReference type="AlphaFoldDB" id="A0AAV3X3K2"/>
<organism evidence="4 5">
    <name type="scientific">Microseira wollei NIES-4236</name>
    <dbReference type="NCBI Taxonomy" id="2530354"/>
    <lineage>
        <taxon>Bacteria</taxon>
        <taxon>Bacillati</taxon>
        <taxon>Cyanobacteriota</taxon>
        <taxon>Cyanophyceae</taxon>
        <taxon>Oscillatoriophycideae</taxon>
        <taxon>Aerosakkonematales</taxon>
        <taxon>Aerosakkonemataceae</taxon>
        <taxon>Microseira</taxon>
    </lineage>
</organism>
<dbReference type="Pfam" id="PF20171">
    <property type="entry name" value="OpcA_G6PD_C"/>
    <property type="match status" value="1"/>
</dbReference>
<evidence type="ECO:0000259" key="2">
    <source>
        <dbReference type="Pfam" id="PF10128"/>
    </source>
</evidence>
<dbReference type="InterPro" id="IPR036366">
    <property type="entry name" value="PGBDSf"/>
</dbReference>
<dbReference type="Pfam" id="PF01471">
    <property type="entry name" value="PG_binding_1"/>
    <property type="match status" value="1"/>
</dbReference>
<accession>A0AAV3X3K2</accession>
<dbReference type="Gene3D" id="1.10.101.10">
    <property type="entry name" value="PGBD-like superfamily/PGBD"/>
    <property type="match status" value="1"/>
</dbReference>
<dbReference type="EMBL" id="BLAY01000012">
    <property type="protein sequence ID" value="GET36365.1"/>
    <property type="molecule type" value="Genomic_DNA"/>
</dbReference>
<evidence type="ECO:0000313" key="4">
    <source>
        <dbReference type="EMBL" id="GET36365.1"/>
    </source>
</evidence>
<name>A0AAV3X3K2_9CYAN</name>
<reference evidence="4" key="1">
    <citation type="submission" date="2019-10" db="EMBL/GenBank/DDBJ databases">
        <title>Draft genome sequece of Microseira wollei NIES-4236.</title>
        <authorList>
            <person name="Yamaguchi H."/>
            <person name="Suzuki S."/>
            <person name="Kawachi M."/>
        </authorList>
    </citation>
    <scope>NUCLEOTIDE SEQUENCE</scope>
    <source>
        <strain evidence="4">NIES-4236</strain>
    </source>
</reference>
<keyword evidence="5" id="KW-1185">Reference proteome</keyword>
<dbReference type="Pfam" id="PF10128">
    <property type="entry name" value="OpcA_G6PD_assem"/>
    <property type="match status" value="1"/>
</dbReference>
<protein>
    <submittedName>
        <fullName evidence="4">OpcA protein</fullName>
    </submittedName>
</protein>
<evidence type="ECO:0000259" key="1">
    <source>
        <dbReference type="Pfam" id="PF01471"/>
    </source>
</evidence>
<dbReference type="InterPro" id="IPR002477">
    <property type="entry name" value="Peptidoglycan-bd-like"/>
</dbReference>
<gene>
    <name evidence="4" type="ORF">MiSe_11140</name>
</gene>
<feature type="domain" description="Glucose-6-phosphate dehydrogenase assembly protein OpcA C-terminal" evidence="3">
    <location>
        <begin position="268"/>
        <end position="445"/>
    </location>
</feature>
<dbReference type="InterPro" id="IPR036365">
    <property type="entry name" value="PGBD-like_sf"/>
</dbReference>
<dbReference type="RefSeq" id="WP_226575816.1">
    <property type="nucleotide sequence ID" value="NZ_BLAY01000012.1"/>
</dbReference>
<evidence type="ECO:0000259" key="3">
    <source>
        <dbReference type="Pfam" id="PF20171"/>
    </source>
</evidence>
<sequence>MVTQSAPIVSLQAPKDVSISDIETELGKIWQSYGVSSENGLPMASRAATFTLVVYEPEATQQLLAILGFYKGPVDGISGPRTNAAIAAAQKAYNLPVTGKSSPELVERLRVEYAQKRNGAGNSDGNGSSVPQYDPDAAGAGFADAIAQTNPCRVIALCPIVGEDEGVTAQVSAYCPIQKQSRSTLICCEYITLKGTEEALERIAGMIPALTISDLPKFLWWKTTPDPENELFKRLSAISSSVIFDSSGFLTPETDLLQVYGLTESGMAIADLNWRRLASWQELTAETFDPPERRAHIMEIDRITLDYEKGNPAQALMYLGWIASRLQWTPVSYVHEGGEYDIKRVKLVGGDGREIEAELAAIPVVDTGEISGDLINLRLYSSNTAANCCTVLCSETGGCMRMEAGGVAQTCETRQVTALFDQKAEFLLSQQLQRMGREVLYEESMAVATQVLKLANG</sequence>
<evidence type="ECO:0000313" key="5">
    <source>
        <dbReference type="Proteomes" id="UP001050975"/>
    </source>
</evidence>
<dbReference type="PANTHER" id="PTHR38658:SF1">
    <property type="entry name" value="OXPP CYCLE PROTEIN OPCA-RELATED"/>
    <property type="match status" value="1"/>
</dbReference>
<dbReference type="InterPro" id="IPR046801">
    <property type="entry name" value="OpcA_G6PD_N"/>
</dbReference>
<dbReference type="Proteomes" id="UP001050975">
    <property type="component" value="Unassembled WGS sequence"/>
</dbReference>
<comment type="caution">
    <text evidence="4">The sequence shown here is derived from an EMBL/GenBank/DDBJ whole genome shotgun (WGS) entry which is preliminary data.</text>
</comment>
<feature type="domain" description="Glucose-6-phosphate dehydrogenase assembly protein OpcA N-terminal" evidence="2">
    <location>
        <begin position="143"/>
        <end position="259"/>
    </location>
</feature>
<feature type="domain" description="Peptidoglycan binding-like" evidence="1">
    <location>
        <begin position="59"/>
        <end position="109"/>
    </location>
</feature>
<dbReference type="InterPro" id="IPR004555">
    <property type="entry name" value="G6PDH_assembly_OpcA"/>
</dbReference>
<dbReference type="PANTHER" id="PTHR38658">
    <property type="entry name" value="OXPP CYCLE PROTEIN OPCA-RELATED"/>
    <property type="match status" value="1"/>
</dbReference>
<proteinExistence type="predicted"/>
<dbReference type="NCBIfam" id="TIGR00534">
    <property type="entry name" value="OpcA"/>
    <property type="match status" value="1"/>
</dbReference>
<dbReference type="SUPFAM" id="SSF47090">
    <property type="entry name" value="PGBD-like"/>
    <property type="match status" value="1"/>
</dbReference>
<dbReference type="InterPro" id="IPR046802">
    <property type="entry name" value="OpcA_G6PD_C"/>
</dbReference>